<accession>A0A250AZM6</accession>
<keyword evidence="2" id="KW-1185">Reference proteome</keyword>
<dbReference type="EMBL" id="CP014136">
    <property type="protein sequence ID" value="ATA19276.1"/>
    <property type="molecule type" value="Genomic_DNA"/>
</dbReference>
<sequence length="131" mass="14739">MNNQLMMLLAVRLCCADVSCGFIPIAPVLGNREALIQQRLFWHQEWLNRLGRNMLQGISTPDIFPHLITQAVELTCADIISDAIAVAPVLYDRDTKITESVTTYFSWLQVCAADYAEESEPTVGEEDIHSR</sequence>
<dbReference type="RefSeq" id="WP_095845883.1">
    <property type="nucleotide sequence ID" value="NZ_CP014136.1"/>
</dbReference>
<dbReference type="Proteomes" id="UP000217182">
    <property type="component" value="Chromosome"/>
</dbReference>
<gene>
    <name evidence="1" type="ORF">AWC35_07915</name>
</gene>
<protein>
    <submittedName>
        <fullName evidence="1">Uncharacterized protein</fullName>
    </submittedName>
</protein>
<dbReference type="KEGG" id="gqu:AWC35_07915"/>
<dbReference type="OrthoDB" id="6631654at2"/>
<proteinExistence type="predicted"/>
<organism evidence="1 2">
    <name type="scientific">Gibbsiella quercinecans</name>
    <dbReference type="NCBI Taxonomy" id="929813"/>
    <lineage>
        <taxon>Bacteria</taxon>
        <taxon>Pseudomonadati</taxon>
        <taxon>Pseudomonadota</taxon>
        <taxon>Gammaproteobacteria</taxon>
        <taxon>Enterobacterales</taxon>
        <taxon>Yersiniaceae</taxon>
        <taxon>Gibbsiella</taxon>
    </lineage>
</organism>
<evidence type="ECO:0000313" key="1">
    <source>
        <dbReference type="EMBL" id="ATA19276.1"/>
    </source>
</evidence>
<name>A0A250AZM6_9GAMM</name>
<evidence type="ECO:0000313" key="2">
    <source>
        <dbReference type="Proteomes" id="UP000217182"/>
    </source>
</evidence>
<reference evidence="1 2" key="1">
    <citation type="submission" date="2016-01" db="EMBL/GenBank/DDBJ databases">
        <authorList>
            <person name="Oliw E.H."/>
        </authorList>
    </citation>
    <scope>NUCLEOTIDE SEQUENCE [LARGE SCALE GENOMIC DNA]</scope>
    <source>
        <strain evidence="1 2">FRB97</strain>
    </source>
</reference>
<dbReference type="AlphaFoldDB" id="A0A250AZM6"/>